<name>A0A9X1WVH3_9BACL</name>
<reference evidence="2" key="1">
    <citation type="submission" date="2022-04" db="EMBL/GenBank/DDBJ databases">
        <title>Paenibacillus mangrovi sp. nov., a novel endophytic bacterium isolated from bark of Kandelia candel.</title>
        <authorList>
            <person name="Tuo L."/>
        </authorList>
    </citation>
    <scope>NUCLEOTIDE SEQUENCE</scope>
    <source>
        <strain evidence="2">KQZ6P-2</strain>
    </source>
</reference>
<evidence type="ECO:0000313" key="2">
    <source>
        <dbReference type="EMBL" id="MCJ8014525.1"/>
    </source>
</evidence>
<dbReference type="AlphaFoldDB" id="A0A9X1WVH3"/>
<keyword evidence="1" id="KW-0472">Membrane</keyword>
<feature type="transmembrane region" description="Helical" evidence="1">
    <location>
        <begin position="21"/>
        <end position="43"/>
    </location>
</feature>
<protein>
    <submittedName>
        <fullName evidence="2">Permease</fullName>
    </submittedName>
</protein>
<feature type="transmembrane region" description="Helical" evidence="1">
    <location>
        <begin position="176"/>
        <end position="198"/>
    </location>
</feature>
<dbReference type="EMBL" id="JALIRP010000012">
    <property type="protein sequence ID" value="MCJ8014525.1"/>
    <property type="molecule type" value="Genomic_DNA"/>
</dbReference>
<gene>
    <name evidence="2" type="ORF">MUG84_22755</name>
</gene>
<comment type="caution">
    <text evidence="2">The sequence shown here is derived from an EMBL/GenBank/DDBJ whole genome shotgun (WGS) entry which is preliminary data.</text>
</comment>
<keyword evidence="1" id="KW-1133">Transmembrane helix</keyword>
<keyword evidence="3" id="KW-1185">Reference proteome</keyword>
<dbReference type="RefSeq" id="WP_244729290.1">
    <property type="nucleotide sequence ID" value="NZ_JALIRP010000012.1"/>
</dbReference>
<keyword evidence="1" id="KW-0812">Transmembrane</keyword>
<feature type="transmembrane region" description="Helical" evidence="1">
    <location>
        <begin position="129"/>
        <end position="152"/>
    </location>
</feature>
<sequence length="199" mass="21191">MFAGHFGLAAAVKSRQSETPLWALMLGTQLLDVIFVPLLLNGVETIVPVGEGGYGGSVIHADYTHSLVGALLIAILAGIASWKLWGKRSAAVMSAVVFSHWLLDLLVHRSDLPILPGNLGHLPLLGFGLWRWPLISMLLEILLIAAGAIMYYQSLRSRVKKAPGSKAGGISLESRALWSGVFMAGMLVLSLVSDILGIG</sequence>
<feature type="transmembrane region" description="Helical" evidence="1">
    <location>
        <begin position="63"/>
        <end position="82"/>
    </location>
</feature>
<accession>A0A9X1WVH3</accession>
<evidence type="ECO:0000256" key="1">
    <source>
        <dbReference type="SAM" id="Phobius"/>
    </source>
</evidence>
<proteinExistence type="predicted"/>
<evidence type="ECO:0000313" key="3">
    <source>
        <dbReference type="Proteomes" id="UP001139347"/>
    </source>
</evidence>
<feature type="transmembrane region" description="Helical" evidence="1">
    <location>
        <begin position="89"/>
        <end position="109"/>
    </location>
</feature>
<organism evidence="2 3">
    <name type="scientific">Paenibacillus mangrovi</name>
    <dbReference type="NCBI Taxonomy" id="2931978"/>
    <lineage>
        <taxon>Bacteria</taxon>
        <taxon>Bacillati</taxon>
        <taxon>Bacillota</taxon>
        <taxon>Bacilli</taxon>
        <taxon>Bacillales</taxon>
        <taxon>Paenibacillaceae</taxon>
        <taxon>Paenibacillus</taxon>
    </lineage>
</organism>
<dbReference type="Proteomes" id="UP001139347">
    <property type="component" value="Unassembled WGS sequence"/>
</dbReference>